<reference evidence="2 3" key="1">
    <citation type="submission" date="2018-03" db="EMBL/GenBank/DDBJ databases">
        <title>The draft genome of Sphingosinicella sp. GL-C-18.</title>
        <authorList>
            <person name="Liu L."/>
            <person name="Li L."/>
            <person name="Liang L."/>
            <person name="Zhang X."/>
            <person name="Wang T."/>
        </authorList>
    </citation>
    <scope>NUCLEOTIDE SEQUENCE [LARGE SCALE GENOMIC DNA]</scope>
    <source>
        <strain evidence="2 3">GL-C-18</strain>
    </source>
</reference>
<dbReference type="OrthoDB" id="7908941at2"/>
<evidence type="ECO:0008006" key="4">
    <source>
        <dbReference type="Google" id="ProtNLM"/>
    </source>
</evidence>
<dbReference type="Proteomes" id="UP000241167">
    <property type="component" value="Unassembled WGS sequence"/>
</dbReference>
<dbReference type="Pfam" id="PF00805">
    <property type="entry name" value="Pentapeptide"/>
    <property type="match status" value="3"/>
</dbReference>
<dbReference type="InterPro" id="IPR051082">
    <property type="entry name" value="Pentapeptide-BTB/POZ_domain"/>
</dbReference>
<dbReference type="EMBL" id="PXYI01000005">
    <property type="protein sequence ID" value="PSJ38862.1"/>
    <property type="molecule type" value="Genomic_DNA"/>
</dbReference>
<feature type="region of interest" description="Disordered" evidence="1">
    <location>
        <begin position="18"/>
        <end position="42"/>
    </location>
</feature>
<dbReference type="SUPFAM" id="SSF141571">
    <property type="entry name" value="Pentapeptide repeat-like"/>
    <property type="match status" value="2"/>
</dbReference>
<proteinExistence type="predicted"/>
<organism evidence="2 3">
    <name type="scientific">Allosphingosinicella deserti</name>
    <dbReference type="NCBI Taxonomy" id="2116704"/>
    <lineage>
        <taxon>Bacteria</taxon>
        <taxon>Pseudomonadati</taxon>
        <taxon>Pseudomonadota</taxon>
        <taxon>Alphaproteobacteria</taxon>
        <taxon>Sphingomonadales</taxon>
        <taxon>Sphingomonadaceae</taxon>
        <taxon>Allosphingosinicella</taxon>
    </lineage>
</organism>
<dbReference type="Gene3D" id="2.160.20.80">
    <property type="entry name" value="E3 ubiquitin-protein ligase SopA"/>
    <property type="match status" value="2"/>
</dbReference>
<evidence type="ECO:0000256" key="1">
    <source>
        <dbReference type="SAM" id="MobiDB-lite"/>
    </source>
</evidence>
<dbReference type="PANTHER" id="PTHR14136:SF17">
    <property type="entry name" value="BTB_POZ DOMAIN-CONTAINING PROTEIN KCTD9"/>
    <property type="match status" value="1"/>
</dbReference>
<dbReference type="PANTHER" id="PTHR14136">
    <property type="entry name" value="BTB_POZ DOMAIN-CONTAINING PROTEIN KCTD9"/>
    <property type="match status" value="1"/>
</dbReference>
<keyword evidence="3" id="KW-1185">Reference proteome</keyword>
<evidence type="ECO:0000313" key="2">
    <source>
        <dbReference type="EMBL" id="PSJ38862.1"/>
    </source>
</evidence>
<name>A0A2P7QLL1_9SPHN</name>
<dbReference type="InterPro" id="IPR001646">
    <property type="entry name" value="5peptide_repeat"/>
</dbReference>
<gene>
    <name evidence="2" type="ORF">C7I55_16170</name>
</gene>
<accession>A0A2P7QLL1</accession>
<dbReference type="RefSeq" id="WP_106514054.1">
    <property type="nucleotide sequence ID" value="NZ_PXYI01000005.1"/>
</dbReference>
<evidence type="ECO:0000313" key="3">
    <source>
        <dbReference type="Proteomes" id="UP000241167"/>
    </source>
</evidence>
<protein>
    <recommendedName>
        <fullName evidence="4">Pentapeptide repeat-containing protein</fullName>
    </recommendedName>
</protein>
<sequence length="535" mass="55846">MSTINSVWTASPLPALPAANASGGDNHEGVPEATPTPFADPRRASLASDTAAALLAEQAAEKHVSGARIDLRGQDLHGVDLTALDLKDADLRGADLSGMNLSGLDLSGANLSDAKLSGATLNGTILTNVLAQRVDLRDATLINAAMSGGDFSDSNFSGAYLGAVGKGDSLVEASWMSVKDANLSRSNFQNAHLRRLGIHDVSADHADFGGAKMDSVYLSNASLRDANFDHLGGSSVSFEDSDVSGSAMTNMVVRSKGYSNTILEGARFAGSSFNHTGFTLTDLTTANLSGVIRQAQFSGFGLTNMSNLDFSGFDFFGAHFNDAPAGAGVTQRVPTAGPSYEGTNFSSADFDHASFYKEGDLSAADFSGAKFNQTMIDNLAGSALAGRAGLRESQGDAISQAEGQAVRDMSRGRRPIERGFRMPDDLSYRASAGNGFALNDQDSADRIKIARIWAENGWTGMVMAPLQARAEEDARPSATVANTARGSFSSGSGANSALQTLKSVNEAMRAAAAEAGRQQGLAELFRVTRPGAREK</sequence>
<comment type="caution">
    <text evidence="2">The sequence shown here is derived from an EMBL/GenBank/DDBJ whole genome shotgun (WGS) entry which is preliminary data.</text>
</comment>
<dbReference type="AlphaFoldDB" id="A0A2P7QLL1"/>